<feature type="compositionally biased region" description="Basic and acidic residues" evidence="1">
    <location>
        <begin position="177"/>
        <end position="186"/>
    </location>
</feature>
<protein>
    <submittedName>
        <fullName evidence="2">Uncharacterized protein</fullName>
    </submittedName>
</protein>
<sequence>MAFRPHQWPGNVIPTSENAEQATRSLFYRAGWRDPLTPEVARLLQRWYDSGWCVDALLAALDRRPDNSRQLPRGPHEDVGHFLQSRLRAWFTDHADSERDARLAPPRPGLTIEAWLRINREQQRRTEPRARRPLGERGQRAREHAREQARRRRRDPLERGRDKDERISRALGALDELLPRESERPRRTGRRRGGSQLMAAYAGRLDSVSSHPAVRRIVGRLAEERRRPTPAEVQVLRNALREARQRAGLGVLEASAADGAELSPEAARILAYLDGTPEDTSFDSMLALLHMNARDR</sequence>
<comment type="caution">
    <text evidence="2">The sequence shown here is derived from an EMBL/GenBank/DDBJ whole genome shotgun (WGS) entry which is preliminary data.</text>
</comment>
<dbReference type="EMBL" id="JBHTIW010000006">
    <property type="protein sequence ID" value="MFD0920305.1"/>
    <property type="molecule type" value="Genomic_DNA"/>
</dbReference>
<reference evidence="3" key="1">
    <citation type="journal article" date="2019" name="Int. J. Syst. Evol. Microbiol.">
        <title>The Global Catalogue of Microorganisms (GCM) 10K type strain sequencing project: providing services to taxonomists for standard genome sequencing and annotation.</title>
        <authorList>
            <consortium name="The Broad Institute Genomics Platform"/>
            <consortium name="The Broad Institute Genome Sequencing Center for Infectious Disease"/>
            <person name="Wu L."/>
            <person name="Ma J."/>
        </authorList>
    </citation>
    <scope>NUCLEOTIDE SEQUENCE [LARGE SCALE GENOMIC DNA]</scope>
    <source>
        <strain evidence="3">CCUG 56401</strain>
    </source>
</reference>
<accession>A0ABW3FQ80</accession>
<evidence type="ECO:0000256" key="1">
    <source>
        <dbReference type="SAM" id="MobiDB-lite"/>
    </source>
</evidence>
<dbReference type="Proteomes" id="UP001597018">
    <property type="component" value="Unassembled WGS sequence"/>
</dbReference>
<name>A0ABW3FQ80_9PSEU</name>
<feature type="compositionally biased region" description="Basic and acidic residues" evidence="1">
    <location>
        <begin position="121"/>
        <end position="148"/>
    </location>
</feature>
<feature type="region of interest" description="Disordered" evidence="1">
    <location>
        <begin position="121"/>
        <end position="196"/>
    </location>
</feature>
<evidence type="ECO:0000313" key="2">
    <source>
        <dbReference type="EMBL" id="MFD0920305.1"/>
    </source>
</evidence>
<proteinExistence type="predicted"/>
<evidence type="ECO:0000313" key="3">
    <source>
        <dbReference type="Proteomes" id="UP001597018"/>
    </source>
</evidence>
<feature type="compositionally biased region" description="Basic and acidic residues" evidence="1">
    <location>
        <begin position="155"/>
        <end position="168"/>
    </location>
</feature>
<keyword evidence="3" id="KW-1185">Reference proteome</keyword>
<dbReference type="RefSeq" id="WP_263247812.1">
    <property type="nucleotide sequence ID" value="NZ_BAABLT010000017.1"/>
</dbReference>
<organism evidence="2 3">
    <name type="scientific">Saccharopolyspora rosea</name>
    <dbReference type="NCBI Taxonomy" id="524884"/>
    <lineage>
        <taxon>Bacteria</taxon>
        <taxon>Bacillati</taxon>
        <taxon>Actinomycetota</taxon>
        <taxon>Actinomycetes</taxon>
        <taxon>Pseudonocardiales</taxon>
        <taxon>Pseudonocardiaceae</taxon>
        <taxon>Saccharopolyspora</taxon>
    </lineage>
</organism>
<gene>
    <name evidence="2" type="ORF">ACFQ16_11190</name>
</gene>